<feature type="region of interest" description="Disordered" evidence="2">
    <location>
        <begin position="971"/>
        <end position="992"/>
    </location>
</feature>
<dbReference type="GO" id="GO:0005634">
    <property type="term" value="C:nucleus"/>
    <property type="evidence" value="ECO:0007669"/>
    <property type="project" value="TreeGrafter"/>
</dbReference>
<feature type="region of interest" description="Disordered" evidence="2">
    <location>
        <begin position="1020"/>
        <end position="1058"/>
    </location>
</feature>
<feature type="repeat" description="ANK" evidence="1">
    <location>
        <begin position="1693"/>
        <end position="1725"/>
    </location>
</feature>
<feature type="compositionally biased region" description="Polar residues" evidence="2">
    <location>
        <begin position="1082"/>
        <end position="1109"/>
    </location>
</feature>
<gene>
    <name evidence="5" type="primary">Aste57867_3528</name>
    <name evidence="4" type="ORF">As57867_003517</name>
    <name evidence="5" type="ORF">ASTE57867_3528</name>
</gene>
<organism evidence="5 6">
    <name type="scientific">Aphanomyces stellatus</name>
    <dbReference type="NCBI Taxonomy" id="120398"/>
    <lineage>
        <taxon>Eukaryota</taxon>
        <taxon>Sar</taxon>
        <taxon>Stramenopiles</taxon>
        <taxon>Oomycota</taxon>
        <taxon>Saprolegniomycetes</taxon>
        <taxon>Saprolegniales</taxon>
        <taxon>Verrucalvaceae</taxon>
        <taxon>Aphanomyces</taxon>
    </lineage>
</organism>
<feature type="repeat" description="ANK" evidence="1">
    <location>
        <begin position="1790"/>
        <end position="1822"/>
    </location>
</feature>
<feature type="compositionally biased region" description="Polar residues" evidence="2">
    <location>
        <begin position="916"/>
        <end position="928"/>
    </location>
</feature>
<name>A0A485K9W1_9STRA</name>
<dbReference type="InterPro" id="IPR036770">
    <property type="entry name" value="Ankyrin_rpt-contain_sf"/>
</dbReference>
<dbReference type="Pfam" id="PF12796">
    <property type="entry name" value="Ank_2"/>
    <property type="match status" value="2"/>
</dbReference>
<dbReference type="SMART" id="SM00228">
    <property type="entry name" value="PDZ"/>
    <property type="match status" value="2"/>
</dbReference>
<reference evidence="5 6" key="1">
    <citation type="submission" date="2019-03" db="EMBL/GenBank/DDBJ databases">
        <authorList>
            <person name="Gaulin E."/>
            <person name="Dumas B."/>
        </authorList>
    </citation>
    <scope>NUCLEOTIDE SEQUENCE [LARGE SCALE GENOMIC DNA]</scope>
    <source>
        <strain evidence="5">CBS 568.67</strain>
    </source>
</reference>
<feature type="region of interest" description="Disordered" evidence="2">
    <location>
        <begin position="1076"/>
        <end position="1192"/>
    </location>
</feature>
<dbReference type="EMBL" id="CAADRA010000624">
    <property type="protein sequence ID" value="VFT80691.1"/>
    <property type="molecule type" value="Genomic_DNA"/>
</dbReference>
<dbReference type="PANTHER" id="PTHR12651">
    <property type="entry name" value="26S PROTEASOME NON-ATPASE REGULATORY SUBUNIT 9"/>
    <property type="match status" value="1"/>
</dbReference>
<evidence type="ECO:0000256" key="2">
    <source>
        <dbReference type="SAM" id="MobiDB-lite"/>
    </source>
</evidence>
<keyword evidence="6" id="KW-1185">Reference proteome</keyword>
<feature type="domain" description="PDZ" evidence="3">
    <location>
        <begin position="802"/>
        <end position="881"/>
    </location>
</feature>
<dbReference type="Proteomes" id="UP000332933">
    <property type="component" value="Unassembled WGS sequence"/>
</dbReference>
<feature type="region of interest" description="Disordered" evidence="2">
    <location>
        <begin position="141"/>
        <end position="180"/>
    </location>
</feature>
<dbReference type="Gene3D" id="1.25.40.20">
    <property type="entry name" value="Ankyrin repeat-containing domain"/>
    <property type="match status" value="1"/>
</dbReference>
<dbReference type="SUPFAM" id="SSF50156">
    <property type="entry name" value="PDZ domain-like"/>
    <property type="match status" value="1"/>
</dbReference>
<evidence type="ECO:0000313" key="6">
    <source>
        <dbReference type="Proteomes" id="UP000332933"/>
    </source>
</evidence>
<dbReference type="SUPFAM" id="SSF48403">
    <property type="entry name" value="Ankyrin repeat"/>
    <property type="match status" value="1"/>
</dbReference>
<dbReference type="GO" id="GO:0070682">
    <property type="term" value="P:proteasome regulatory particle assembly"/>
    <property type="evidence" value="ECO:0007669"/>
    <property type="project" value="InterPro"/>
</dbReference>
<accession>A0A485K9W1</accession>
<keyword evidence="1" id="KW-0040">ANK repeat</keyword>
<protein>
    <submittedName>
        <fullName evidence="5">Aste57867_3528 protein</fullName>
    </submittedName>
</protein>
<dbReference type="InterPro" id="IPR002110">
    <property type="entry name" value="Ankyrin_rpt"/>
</dbReference>
<dbReference type="EMBL" id="VJMH01000624">
    <property type="protein sequence ID" value="KAF0715166.1"/>
    <property type="molecule type" value="Genomic_DNA"/>
</dbReference>
<evidence type="ECO:0000259" key="3">
    <source>
        <dbReference type="SMART" id="SM00228"/>
    </source>
</evidence>
<dbReference type="GO" id="GO:0005737">
    <property type="term" value="C:cytoplasm"/>
    <property type="evidence" value="ECO:0007669"/>
    <property type="project" value="TreeGrafter"/>
</dbReference>
<dbReference type="SMART" id="SM00248">
    <property type="entry name" value="ANK"/>
    <property type="match status" value="5"/>
</dbReference>
<feature type="compositionally biased region" description="Acidic residues" evidence="2">
    <location>
        <begin position="1146"/>
        <end position="1160"/>
    </location>
</feature>
<feature type="region of interest" description="Disordered" evidence="2">
    <location>
        <begin position="915"/>
        <end position="949"/>
    </location>
</feature>
<reference evidence="4" key="2">
    <citation type="submission" date="2019-06" db="EMBL/GenBank/DDBJ databases">
        <title>Genomics analysis of Aphanomyces spp. identifies a new class of oomycete effector associated with host adaptation.</title>
        <authorList>
            <person name="Gaulin E."/>
        </authorList>
    </citation>
    <scope>NUCLEOTIDE SEQUENCE</scope>
    <source>
        <strain evidence="4">CBS 578.67</strain>
    </source>
</reference>
<dbReference type="OrthoDB" id="72325at2759"/>
<dbReference type="PROSITE" id="PS50297">
    <property type="entry name" value="ANK_REP_REGION"/>
    <property type="match status" value="2"/>
</dbReference>
<dbReference type="Pfam" id="PF00023">
    <property type="entry name" value="Ank"/>
    <property type="match status" value="1"/>
</dbReference>
<feature type="domain" description="PDZ" evidence="3">
    <location>
        <begin position="614"/>
        <end position="695"/>
    </location>
</feature>
<dbReference type="PANTHER" id="PTHR12651:SF1">
    <property type="entry name" value="26S PROTEASOME NON-ATPASE REGULATORY SUBUNIT 9"/>
    <property type="match status" value="1"/>
</dbReference>
<sequence length="1882" mass="207864">MSKRVIPMVVAPPPFVVPGTGGPAAKAKMPIDRFAMMRQVNLEAAPTMDTVSAGQNHRERLAQESKRRAEVQLMEKEDYTFTQEGVDRLKRQEARLLMQEEEKRTRKIIHEEKRVIHEALEKERKRIEAEERAVLLEKHKAEMERERQKQEAEMEAKKKDREARMRKMKEESDRKAREEYKVQEAAKRAAMAKEREAQQEQMEREVMGAEEELDRLRMKEEAEAACCATHWDFSRSQETTSVECTRRVHASSARLYEIYYTSMKHLVCYTAAVQAKIAAEEAKWKEWEEAEAAREAIEQAARRAQMAAQYEEDKKRRMELHRLRKETENRLKRMENFGEPPPLVPPPPKEAVPKEARGVVPKIGSFCLNPSMDKPVGVDFKDVAAMTKDQLKDEHNTCVQLKKTIKKDIVSWCDALQAKLDRAPTLEEKQEIQPLYKRYSDVEAHLRLVKHRLESFATDEKAKKGQNALFSQLSAAATSTNKGPEPSRLKPTVSQLKLTTMLEEPTATPEMDTLTLRKKQVKKSIQDWCTAFQTANGVAPTVVDKKEIQPLYEEYAQLDAKLKSLKYATESIVAETKPSDPLPKLPLPDLVIRLHQLLDDASNSPDSKRTMAECILAIHDIMDELKCVGFLKVDGVEAESPAALAGLQVGDQIARFGSVVKPATGSTHSTLIREVVTHVNARVSKGISISLKRGDTSSSWRHLVLKPQKWKGKGLLGCVLQPFEAAPPPPPPPKPPVVASESPDYAPFKALCVAIPTTLPLSDLIVWHHKLLDARDELSKLQSTDDASSVAAAMTVTGQSLAELMHNLMDEMHAIPFLKVEGVEMDSPAATAGLLVGDLLGRVGDVMYYAGATHATLIKDLVGLVNERTNRGISISILRGNLTWLSLVLRPQKWKGQGLLGCILHPFEAPDKFKKQASSPKLSRTASTAIPPIQEPTIRPGPVSAQMEEETLDPQAEIEERMVGNAVDTTDAAPIERPDPTSPPNAHPKALPEAVAPTNVPLDATNTLVENQDEDIAAPDLAHDDPIAPTKQVIESLPPPTTRENANPIAEESPPRIEKATIVDPSIVNDTSLLEVEPRTLSPDTTTDTLQPPSEIESTTAENTSSCERTTPEPMDMANNSDDKAVSADMAPLPNDAKPSLLEPTPENEPESCAVQEDDSINSTTAPAVAETNPKTPRQGDDEPPPPDFNFPRQAFAVFEEVTAAATEAGLLDNDYLISFEGMLVEGYATPAAAIDAFSKSVAFPLSIQVVRWVETRYEERNVVLQSWEGVGLLLPIEQPEGDPVLDDPAVSTGGAFAQVNAVYDSSPADHGGLMAGDLVFWIAEMPEFPTLESVSDWIGNQYSASLPIEVHVYRYCVDDERYDDITLSIQPDRWCDPQLHLSSAVRRNVELMGWDLVFLDVPTPQVVYPPFLLVEHVTTQSPAHDAGLLLGDLIGSLGRVTSSDQDVGAETHLYIDRPMPVQIGRYDVASRAVQTFDLSVTPQTWDGDGLLGCQMTVWAPQDMAPFLVVRQQVETRDDGASPGILEGDLILRVGSHTHEASPQDVALFLDANHTILLVVQRWQPELMQYIVFPLVARKDPAQASPWTHDSIELLGWSCLTYEAYWNQYEAEHPTELPCKDCWATTFSTVAHAAAYAGHLACLTYLGDYFDVFIVDDLGRTPLFYACYANQVACVTLLLSLDYSNLREAIDVNGDTPLHAATSGGALEAMQVLLQDGCSPEAINYSGMRPIHIAPSVQAMQVLATGQADLLALDGSGHMALAYACMAGDEASVRFLATECAEFIDYPDPEGDTPLHFAVAGGYFPCVQGLLTDSGRLNQENSSCKYILRPNKHNKTALDVARDKDLSEITVFLETNCDVDHDIVTCPADEAKPPPDDYMVPP</sequence>
<dbReference type="PROSITE" id="PS50088">
    <property type="entry name" value="ANK_REPEAT"/>
    <property type="match status" value="2"/>
</dbReference>
<dbReference type="InterPro" id="IPR035269">
    <property type="entry name" value="PSMD9"/>
</dbReference>
<dbReference type="InterPro" id="IPR036034">
    <property type="entry name" value="PDZ_sf"/>
</dbReference>
<evidence type="ECO:0000256" key="1">
    <source>
        <dbReference type="PROSITE-ProRule" id="PRU00023"/>
    </source>
</evidence>
<dbReference type="Gene3D" id="2.30.42.10">
    <property type="match status" value="3"/>
</dbReference>
<evidence type="ECO:0000313" key="5">
    <source>
        <dbReference type="EMBL" id="VFT80691.1"/>
    </source>
</evidence>
<dbReference type="InterPro" id="IPR001478">
    <property type="entry name" value="PDZ"/>
</dbReference>
<evidence type="ECO:0000313" key="4">
    <source>
        <dbReference type="EMBL" id="KAF0715166.1"/>
    </source>
</evidence>
<proteinExistence type="predicted"/>